<organism evidence="2 3">
    <name type="scientific">Ramlibacter ginsenosidimutans</name>
    <dbReference type="NCBI Taxonomy" id="502333"/>
    <lineage>
        <taxon>Bacteria</taxon>
        <taxon>Pseudomonadati</taxon>
        <taxon>Pseudomonadota</taxon>
        <taxon>Betaproteobacteria</taxon>
        <taxon>Burkholderiales</taxon>
        <taxon>Comamonadaceae</taxon>
        <taxon>Ramlibacter</taxon>
    </lineage>
</organism>
<evidence type="ECO:0000313" key="2">
    <source>
        <dbReference type="EMBL" id="MBK6008220.1"/>
    </source>
</evidence>
<sequence length="60" mass="6798">MPNENKPGQDADSEDPKLREDGPIPAASDDEVLDDTARLVREGRKELRRDPNEPKQRSQD</sequence>
<proteinExistence type="predicted"/>
<dbReference type="AlphaFoldDB" id="A0A934TVR9"/>
<name>A0A934TVR9_9BURK</name>
<feature type="compositionally biased region" description="Basic and acidic residues" evidence="1">
    <location>
        <begin position="35"/>
        <end position="60"/>
    </location>
</feature>
<comment type="caution">
    <text evidence="2">The sequence shown here is derived from an EMBL/GenBank/DDBJ whole genome shotgun (WGS) entry which is preliminary data.</text>
</comment>
<evidence type="ECO:0000313" key="3">
    <source>
        <dbReference type="Proteomes" id="UP000630528"/>
    </source>
</evidence>
<reference evidence="2" key="2">
    <citation type="submission" date="2021-01" db="EMBL/GenBank/DDBJ databases">
        <authorList>
            <person name="Kang M."/>
        </authorList>
    </citation>
    <scope>NUCLEOTIDE SEQUENCE</scope>
    <source>
        <strain evidence="2">KACC 17527</strain>
    </source>
</reference>
<feature type="region of interest" description="Disordered" evidence="1">
    <location>
        <begin position="1"/>
        <end position="60"/>
    </location>
</feature>
<protein>
    <submittedName>
        <fullName evidence="2">Uncharacterized protein</fullName>
    </submittedName>
</protein>
<reference evidence="2" key="1">
    <citation type="journal article" date="2012" name="J. Microbiol. Biotechnol.">
        <title>Ramlibacter ginsenosidimutans sp. nov., with ginsenoside-converting activity.</title>
        <authorList>
            <person name="Wang L."/>
            <person name="An D.S."/>
            <person name="Kim S.G."/>
            <person name="Jin F.X."/>
            <person name="Kim S.C."/>
            <person name="Lee S.T."/>
            <person name="Im W.T."/>
        </authorList>
    </citation>
    <scope>NUCLEOTIDE SEQUENCE</scope>
    <source>
        <strain evidence="2">KACC 17527</strain>
    </source>
</reference>
<dbReference type="Proteomes" id="UP000630528">
    <property type="component" value="Unassembled WGS sequence"/>
</dbReference>
<gene>
    <name evidence="2" type="ORF">JJB11_19115</name>
</gene>
<evidence type="ECO:0000256" key="1">
    <source>
        <dbReference type="SAM" id="MobiDB-lite"/>
    </source>
</evidence>
<dbReference type="EMBL" id="JAEPWM010000009">
    <property type="protein sequence ID" value="MBK6008220.1"/>
    <property type="molecule type" value="Genomic_DNA"/>
</dbReference>
<accession>A0A934TVR9</accession>
<dbReference type="RefSeq" id="WP_201175135.1">
    <property type="nucleotide sequence ID" value="NZ_JAEPWM010000009.1"/>
</dbReference>
<keyword evidence="3" id="KW-1185">Reference proteome</keyword>